<dbReference type="PRINTS" id="PR01438">
    <property type="entry name" value="UNVRSLSTRESS"/>
</dbReference>
<proteinExistence type="inferred from homology"/>
<dbReference type="PANTHER" id="PTHR46268">
    <property type="entry name" value="STRESS RESPONSE PROTEIN NHAX"/>
    <property type="match status" value="1"/>
</dbReference>
<comment type="caution">
    <text evidence="4">The sequence shown here is derived from an EMBL/GenBank/DDBJ whole genome shotgun (WGS) entry which is preliminary data.</text>
</comment>
<dbReference type="InterPro" id="IPR006015">
    <property type="entry name" value="Universal_stress_UspA"/>
</dbReference>
<feature type="domain" description="UspA" evidence="3">
    <location>
        <begin position="2"/>
        <end position="139"/>
    </location>
</feature>
<dbReference type="SUPFAM" id="SSF52402">
    <property type="entry name" value="Adenine nucleotide alpha hydrolases-like"/>
    <property type="match status" value="2"/>
</dbReference>
<dbReference type="Proteomes" id="UP001153328">
    <property type="component" value="Unassembled WGS sequence"/>
</dbReference>
<sequence>MLNSLIVGIDGSEPSLRAVDWAVAEAAHHGLVLHLVHATLWDPYEDRSSPDSAAQSTAEGPAAGVVASAARRAAHADPTVEVSTATVSADPITALLQLSESASAVVVGTRGRGGISGMLLGSTSLEVAAHAKCPVVVVRGAVPNTRGDFSRVTVGVGGDGNSSAATDFAFHESRARGAELHALHAWHHPARDLPGVPHLSGDASDPERQRASRTLDDAVLTLAEKYPEVTLHKETPEGRARDFLLDASAASDLLVVGARRRRHGSVGMQLGAVNHAVLHHSACPVAVVPQES</sequence>
<dbReference type="InterPro" id="IPR014729">
    <property type="entry name" value="Rossmann-like_a/b/a_fold"/>
</dbReference>
<feature type="region of interest" description="Disordered" evidence="2">
    <location>
        <begin position="46"/>
        <end position="70"/>
    </location>
</feature>
<dbReference type="Gene3D" id="3.40.50.620">
    <property type="entry name" value="HUPs"/>
    <property type="match status" value="2"/>
</dbReference>
<evidence type="ECO:0000259" key="3">
    <source>
        <dbReference type="Pfam" id="PF00582"/>
    </source>
</evidence>
<comment type="similarity">
    <text evidence="1">Belongs to the universal stress protein A family.</text>
</comment>
<keyword evidence="5" id="KW-1185">Reference proteome</keyword>
<accession>A0A9W4MBF2</accession>
<evidence type="ECO:0000256" key="2">
    <source>
        <dbReference type="SAM" id="MobiDB-lite"/>
    </source>
</evidence>
<gene>
    <name evidence="4" type="ORF">SBRY_40396</name>
</gene>
<feature type="compositionally biased region" description="Low complexity" evidence="2">
    <location>
        <begin position="58"/>
        <end position="70"/>
    </location>
</feature>
<dbReference type="Pfam" id="PF00582">
    <property type="entry name" value="Usp"/>
    <property type="match status" value="2"/>
</dbReference>
<name>A0A9W4MBF2_9ACTN</name>
<organism evidence="4 5">
    <name type="scientific">Actinacidiphila bryophytorum</name>
    <dbReference type="NCBI Taxonomy" id="1436133"/>
    <lineage>
        <taxon>Bacteria</taxon>
        <taxon>Bacillati</taxon>
        <taxon>Actinomycetota</taxon>
        <taxon>Actinomycetes</taxon>
        <taxon>Kitasatosporales</taxon>
        <taxon>Streptomycetaceae</taxon>
        <taxon>Actinacidiphila</taxon>
    </lineage>
</organism>
<protein>
    <submittedName>
        <fullName evidence="4">Universal stress protein</fullName>
    </submittedName>
</protein>
<evidence type="ECO:0000256" key="1">
    <source>
        <dbReference type="ARBA" id="ARBA00008791"/>
    </source>
</evidence>
<evidence type="ECO:0000313" key="5">
    <source>
        <dbReference type="Proteomes" id="UP001153328"/>
    </source>
</evidence>
<dbReference type="RefSeq" id="WP_205044994.1">
    <property type="nucleotide sequence ID" value="NZ_CAJVAX010000018.1"/>
</dbReference>
<reference evidence="4" key="1">
    <citation type="submission" date="2021-06" db="EMBL/GenBank/DDBJ databases">
        <authorList>
            <person name="Arsene-Ploetze F."/>
        </authorList>
    </citation>
    <scope>NUCLEOTIDE SEQUENCE</scope>
    <source>
        <strain evidence="4">SBRY1</strain>
    </source>
</reference>
<dbReference type="PANTHER" id="PTHR46268:SF6">
    <property type="entry name" value="UNIVERSAL STRESS PROTEIN UP12"/>
    <property type="match status" value="1"/>
</dbReference>
<dbReference type="CDD" id="cd00293">
    <property type="entry name" value="USP-like"/>
    <property type="match status" value="1"/>
</dbReference>
<dbReference type="AlphaFoldDB" id="A0A9W4MBF2"/>
<evidence type="ECO:0000313" key="4">
    <source>
        <dbReference type="EMBL" id="CAG7646373.1"/>
    </source>
</evidence>
<dbReference type="InterPro" id="IPR006016">
    <property type="entry name" value="UspA"/>
</dbReference>
<dbReference type="EMBL" id="CAJVAX010000018">
    <property type="protein sequence ID" value="CAG7646373.1"/>
    <property type="molecule type" value="Genomic_DNA"/>
</dbReference>
<feature type="domain" description="UspA" evidence="3">
    <location>
        <begin position="149"/>
        <end position="289"/>
    </location>
</feature>